<dbReference type="EMBL" id="CP033221">
    <property type="protein sequence ID" value="AZV80798.1"/>
    <property type="molecule type" value="Genomic_DNA"/>
</dbReference>
<reference evidence="4 5" key="1">
    <citation type="submission" date="2018-10" db="EMBL/GenBank/DDBJ databases">
        <title>Parasedimentitalea marina sp. nov., a psychrophilic bacterium isolated from deep seawater of the New Britain Trench.</title>
        <authorList>
            <person name="Cao J."/>
        </authorList>
    </citation>
    <scope>NUCLEOTIDE SEQUENCE [LARGE SCALE GENOMIC DNA]</scope>
    <source>
        <strain evidence="4 5">W43</strain>
        <plasmid evidence="4 5">pW43B</plasmid>
    </source>
</reference>
<dbReference type="Proteomes" id="UP000283063">
    <property type="component" value="Plasmid pW43B"/>
</dbReference>
<dbReference type="InterPro" id="IPR001910">
    <property type="entry name" value="Inosine/uridine_hydrolase_dom"/>
</dbReference>
<dbReference type="InterPro" id="IPR023186">
    <property type="entry name" value="IUNH"/>
</dbReference>
<dbReference type="GO" id="GO:0005829">
    <property type="term" value="C:cytosol"/>
    <property type="evidence" value="ECO:0007669"/>
    <property type="project" value="TreeGrafter"/>
</dbReference>
<proteinExistence type="predicted"/>
<dbReference type="OrthoDB" id="2530052at2"/>
<keyword evidence="1" id="KW-0378">Hydrolase</keyword>
<keyword evidence="5" id="KW-1185">Reference proteome</keyword>
<evidence type="ECO:0000313" key="4">
    <source>
        <dbReference type="EMBL" id="AZV80798.1"/>
    </source>
</evidence>
<evidence type="ECO:0000313" key="5">
    <source>
        <dbReference type="Proteomes" id="UP000283063"/>
    </source>
</evidence>
<evidence type="ECO:0000256" key="1">
    <source>
        <dbReference type="ARBA" id="ARBA00022801"/>
    </source>
</evidence>
<organism evidence="4 5">
    <name type="scientific">Parasedimentitalea marina</name>
    <dbReference type="NCBI Taxonomy" id="2483033"/>
    <lineage>
        <taxon>Bacteria</taxon>
        <taxon>Pseudomonadati</taxon>
        <taxon>Pseudomonadota</taxon>
        <taxon>Alphaproteobacteria</taxon>
        <taxon>Rhodobacterales</taxon>
        <taxon>Paracoccaceae</taxon>
        <taxon>Parasedimentitalea</taxon>
    </lineage>
</organism>
<dbReference type="SUPFAM" id="SSF53590">
    <property type="entry name" value="Nucleoside hydrolase"/>
    <property type="match status" value="2"/>
</dbReference>
<dbReference type="PANTHER" id="PTHR12304:SF4">
    <property type="entry name" value="URIDINE NUCLEOSIDASE"/>
    <property type="match status" value="1"/>
</dbReference>
<keyword evidence="2" id="KW-0326">Glycosidase</keyword>
<geneLocation type="plasmid" evidence="4 5">
    <name>pW43B</name>
</geneLocation>
<dbReference type="RefSeq" id="WP_127751296.1">
    <property type="nucleotide sequence ID" value="NZ_CP033221.1"/>
</dbReference>
<dbReference type="AlphaFoldDB" id="A0A3T0N9U7"/>
<dbReference type="GO" id="GO:0006152">
    <property type="term" value="P:purine nucleoside catabolic process"/>
    <property type="evidence" value="ECO:0007669"/>
    <property type="project" value="TreeGrafter"/>
</dbReference>
<feature type="domain" description="Inosine/uridine-preferring nucleoside hydrolase" evidence="3">
    <location>
        <begin position="32"/>
        <end position="323"/>
    </location>
</feature>
<evidence type="ECO:0000256" key="2">
    <source>
        <dbReference type="ARBA" id="ARBA00023295"/>
    </source>
</evidence>
<sequence length="370" mass="41662">MTSLTEIAKRFPTLDRSLMERRLGRPGPNPRVIIDTDTANEIDDQYALAWALLSPERLRLEGVTAVPFSFAHHRDQLIRSVEIMRSGGPKDSGEEEFMGGLGGWAQRIIDTGRKAEDVRFVSAEEGAELSYQEIQRIFDKCGVDASGKVFRGAPGYLQDYDTPISTPSTDFIIEEARKRADGPVYILAMGALTNIASALLIAPDIIDNIVVVWTASFPSYAPFNNQPSLNLVQDRLASQLLFECGVPHVYLPGYHVGAQLKISYPEMESFVKGKGAIGDYLWHLYTHNPLHEMFAITDPKTKTWVIWDIINVAWLFDDAYVSTHLTTSPILDDALYWKADPDRHFMLEAYDLDRDSIFEDLYKTLNRAPD</sequence>
<dbReference type="Gene3D" id="3.90.245.10">
    <property type="entry name" value="Ribonucleoside hydrolase-like"/>
    <property type="match status" value="1"/>
</dbReference>
<evidence type="ECO:0000259" key="3">
    <source>
        <dbReference type="Pfam" id="PF01156"/>
    </source>
</evidence>
<dbReference type="PANTHER" id="PTHR12304">
    <property type="entry name" value="INOSINE-URIDINE PREFERRING NUCLEOSIDE HYDROLASE"/>
    <property type="match status" value="1"/>
</dbReference>
<protein>
    <recommendedName>
        <fullName evidence="3">Inosine/uridine-preferring nucleoside hydrolase domain-containing protein</fullName>
    </recommendedName>
</protein>
<dbReference type="GO" id="GO:0008477">
    <property type="term" value="F:purine nucleosidase activity"/>
    <property type="evidence" value="ECO:0007669"/>
    <property type="project" value="TreeGrafter"/>
</dbReference>
<accession>A0A3T0N9U7</accession>
<keyword evidence="4" id="KW-0614">Plasmid</keyword>
<dbReference type="Pfam" id="PF01156">
    <property type="entry name" value="IU_nuc_hydro"/>
    <property type="match status" value="1"/>
</dbReference>
<dbReference type="KEGG" id="sedi:EBB79_22865"/>
<dbReference type="InterPro" id="IPR036452">
    <property type="entry name" value="Ribo_hydro-like"/>
</dbReference>
<gene>
    <name evidence="4" type="ORF">EBB79_22865</name>
</gene>
<name>A0A3T0N9U7_9RHOB</name>